<reference evidence="2 3" key="2">
    <citation type="submission" date="2017-08" db="EMBL/GenBank/DDBJ databases">
        <authorList>
            <person name="de Groot N.N."/>
        </authorList>
    </citation>
    <scope>NUCLEOTIDE SEQUENCE [LARGE SCALE GENOMIC DNA]</scope>
    <source>
        <strain evidence="2">Orrdi1</strain>
    </source>
</reference>
<dbReference type="Proteomes" id="UP000078558">
    <property type="component" value="Chromosome I"/>
</dbReference>
<sequence>MDSKRIDSSIGLTVGQGDAGKWEWRINRLKEDGTPGELLGAEQGYDTETEAHQAGQVARGLLGASAA</sequence>
<evidence type="ECO:0000313" key="1">
    <source>
        <dbReference type="EMBL" id="SBT23817.1"/>
    </source>
</evidence>
<accession>A0A1C3JXE7</accession>
<evidence type="ECO:0000313" key="3">
    <source>
        <dbReference type="Proteomes" id="UP000078558"/>
    </source>
</evidence>
<dbReference type="EMBL" id="LT907988">
    <property type="protein sequence ID" value="SOE49681.1"/>
    <property type="molecule type" value="Genomic_DNA"/>
</dbReference>
<evidence type="ECO:0008006" key="4">
    <source>
        <dbReference type="Google" id="ProtNLM"/>
    </source>
</evidence>
<evidence type="ECO:0000313" key="2">
    <source>
        <dbReference type="EMBL" id="SOE49681.1"/>
    </source>
</evidence>
<dbReference type="KEGG" id="odi:ODI_R2245"/>
<dbReference type="AlphaFoldDB" id="A0A1C3JXE7"/>
<keyword evidence="3" id="KW-1185">Reference proteome</keyword>
<gene>
    <name evidence="1" type="ORF">ODI_01199</name>
    <name evidence="2" type="ORF">ODI_R2245</name>
</gene>
<proteinExistence type="predicted"/>
<organism evidence="1 3">
    <name type="scientific">Orrella dioscoreae</name>
    <dbReference type="NCBI Taxonomy" id="1851544"/>
    <lineage>
        <taxon>Bacteria</taxon>
        <taxon>Pseudomonadati</taxon>
        <taxon>Pseudomonadota</taxon>
        <taxon>Betaproteobacteria</taxon>
        <taxon>Burkholderiales</taxon>
        <taxon>Alcaligenaceae</taxon>
        <taxon>Orrella</taxon>
    </lineage>
</organism>
<dbReference type="EMBL" id="FLRC01000003">
    <property type="protein sequence ID" value="SBT23817.1"/>
    <property type="molecule type" value="Genomic_DNA"/>
</dbReference>
<protein>
    <recommendedName>
        <fullName evidence="4">DUF1508 domain-containing protein</fullName>
    </recommendedName>
</protein>
<dbReference type="RefSeq" id="WP_067749353.1">
    <property type="nucleotide sequence ID" value="NZ_LT907988.1"/>
</dbReference>
<name>A0A1C3JXE7_9BURK</name>
<reference evidence="1 3" key="1">
    <citation type="submission" date="2016-06" db="EMBL/GenBank/DDBJ databases">
        <authorList>
            <person name="Kjaerup R.B."/>
            <person name="Dalgaard T.S."/>
            <person name="Juul-Madsen H.R."/>
        </authorList>
    </citation>
    <scope>NUCLEOTIDE SEQUENCE [LARGE SCALE GENOMIC DNA]</scope>
    <source>
        <strain evidence="1">Orrdi1</strain>
    </source>
</reference>